<feature type="non-terminal residue" evidence="2">
    <location>
        <position position="1"/>
    </location>
</feature>
<gene>
    <name evidence="2" type="ORF">PCOR1329_LOCUS19717</name>
    <name evidence="3" type="ORF">PCOR1329_LOCUS25862</name>
</gene>
<comment type="caution">
    <text evidence="2">The sequence shown here is derived from an EMBL/GenBank/DDBJ whole genome shotgun (WGS) entry which is preliminary data.</text>
</comment>
<keyword evidence="4" id="KW-1185">Reference proteome</keyword>
<evidence type="ECO:0000313" key="4">
    <source>
        <dbReference type="Proteomes" id="UP001189429"/>
    </source>
</evidence>
<reference evidence="2" key="1">
    <citation type="submission" date="2023-10" db="EMBL/GenBank/DDBJ databases">
        <authorList>
            <person name="Chen Y."/>
            <person name="Shah S."/>
            <person name="Dougan E. K."/>
            <person name="Thang M."/>
            <person name="Chan C."/>
        </authorList>
    </citation>
    <scope>NUCLEOTIDE SEQUENCE [LARGE SCALE GENOMIC DNA]</scope>
</reference>
<dbReference type="EMBL" id="CAUYUJ010009099">
    <property type="protein sequence ID" value="CAK0825833.1"/>
    <property type="molecule type" value="Genomic_DNA"/>
</dbReference>
<protein>
    <submittedName>
        <fullName evidence="2">Uncharacterized protein</fullName>
    </submittedName>
</protein>
<evidence type="ECO:0000313" key="2">
    <source>
        <dbReference type="EMBL" id="CAK0816977.1"/>
    </source>
</evidence>
<dbReference type="EMBL" id="CAUYUJ010006324">
    <property type="protein sequence ID" value="CAK0816977.1"/>
    <property type="molecule type" value="Genomic_DNA"/>
</dbReference>
<evidence type="ECO:0000313" key="3">
    <source>
        <dbReference type="EMBL" id="CAK0825833.1"/>
    </source>
</evidence>
<name>A0ABN9RDA0_9DINO</name>
<feature type="non-terminal residue" evidence="2">
    <location>
        <position position="58"/>
    </location>
</feature>
<feature type="region of interest" description="Disordered" evidence="1">
    <location>
        <begin position="1"/>
        <end position="58"/>
    </location>
</feature>
<proteinExistence type="predicted"/>
<evidence type="ECO:0000256" key="1">
    <source>
        <dbReference type="SAM" id="MobiDB-lite"/>
    </source>
</evidence>
<accession>A0ABN9RDA0</accession>
<dbReference type="Proteomes" id="UP001189429">
    <property type="component" value="Unassembled WGS sequence"/>
</dbReference>
<feature type="compositionally biased region" description="Low complexity" evidence="1">
    <location>
        <begin position="37"/>
        <end position="58"/>
    </location>
</feature>
<organism evidence="2 4">
    <name type="scientific">Prorocentrum cordatum</name>
    <dbReference type="NCBI Taxonomy" id="2364126"/>
    <lineage>
        <taxon>Eukaryota</taxon>
        <taxon>Sar</taxon>
        <taxon>Alveolata</taxon>
        <taxon>Dinophyceae</taxon>
        <taxon>Prorocentrales</taxon>
        <taxon>Prorocentraceae</taxon>
        <taxon>Prorocentrum</taxon>
    </lineage>
</organism>
<sequence>RRASRSMAAQCLSRAAPMARNQMTWAWTRRPRRSPQTRAGTTTGTIRMTGTRSTARRR</sequence>